<dbReference type="AlphaFoldDB" id="A0A543EA04"/>
<keyword evidence="2" id="KW-1185">Reference proteome</keyword>
<evidence type="ECO:0000313" key="2">
    <source>
        <dbReference type="Proteomes" id="UP000316437"/>
    </source>
</evidence>
<dbReference type="RefSeq" id="WP_142018665.1">
    <property type="nucleotide sequence ID" value="NZ_VFPD01000003.1"/>
</dbReference>
<protein>
    <submittedName>
        <fullName evidence="1">Uncharacterized protein</fullName>
    </submittedName>
</protein>
<gene>
    <name evidence="1" type="ORF">FB551_4090</name>
</gene>
<accession>A0A543EA04</accession>
<reference evidence="1 2" key="1">
    <citation type="submission" date="2019-06" db="EMBL/GenBank/DDBJ databases">
        <title>Sorghum-associated microbial communities from plants grown in Nebraska, USA.</title>
        <authorList>
            <person name="Schachtman D."/>
        </authorList>
    </citation>
    <scope>NUCLEOTIDE SEQUENCE [LARGE SCALE GENOMIC DNA]</scope>
    <source>
        <strain evidence="1 2">110</strain>
    </source>
</reference>
<proteinExistence type="predicted"/>
<evidence type="ECO:0000313" key="1">
    <source>
        <dbReference type="EMBL" id="TQM18309.1"/>
    </source>
</evidence>
<organism evidence="1 2">
    <name type="scientific">Chryseobacterium aquifrigidense</name>
    <dbReference type="NCBI Taxonomy" id="558021"/>
    <lineage>
        <taxon>Bacteria</taxon>
        <taxon>Pseudomonadati</taxon>
        <taxon>Bacteroidota</taxon>
        <taxon>Flavobacteriia</taxon>
        <taxon>Flavobacteriales</taxon>
        <taxon>Weeksellaceae</taxon>
        <taxon>Chryseobacterium group</taxon>
        <taxon>Chryseobacterium</taxon>
    </lineage>
</organism>
<dbReference type="EMBL" id="VFPD01000003">
    <property type="protein sequence ID" value="TQM18309.1"/>
    <property type="molecule type" value="Genomic_DNA"/>
</dbReference>
<dbReference type="Proteomes" id="UP000316437">
    <property type="component" value="Unassembled WGS sequence"/>
</dbReference>
<sequence length="133" mass="15960">MKELEELTREIREKLPRLKELSKGCIIESSEKVFEIDDLMYAVCYNDQIFDRFTDSWVFSDEYTIIGKEPMLNDVLQWFKESDMKDGINMMHELIWSHTAKEIINHWNLSKPYLKDQSPELIKFLHSLLKTKQ</sequence>
<comment type="caution">
    <text evidence="1">The sequence shown here is derived from an EMBL/GenBank/DDBJ whole genome shotgun (WGS) entry which is preliminary data.</text>
</comment>
<name>A0A543EA04_9FLAO</name>